<name>A0A9Q3HWN0_9BASI</name>
<keyword evidence="2" id="KW-0274">FAD</keyword>
<dbReference type="Pfam" id="PF01494">
    <property type="entry name" value="FAD_binding_3"/>
    <property type="match status" value="1"/>
</dbReference>
<dbReference type="GO" id="GO:0071949">
    <property type="term" value="F:FAD binding"/>
    <property type="evidence" value="ECO:0007669"/>
    <property type="project" value="InterPro"/>
</dbReference>
<dbReference type="Proteomes" id="UP000765509">
    <property type="component" value="Unassembled WGS sequence"/>
</dbReference>
<dbReference type="GO" id="GO:0016491">
    <property type="term" value="F:oxidoreductase activity"/>
    <property type="evidence" value="ECO:0007669"/>
    <property type="project" value="UniProtKB-KW"/>
</dbReference>
<dbReference type="InterPro" id="IPR036188">
    <property type="entry name" value="FAD/NAD-bd_sf"/>
</dbReference>
<comment type="caution">
    <text evidence="6">The sequence shown here is derived from an EMBL/GenBank/DDBJ whole genome shotgun (WGS) entry which is preliminary data.</text>
</comment>
<evidence type="ECO:0000256" key="3">
    <source>
        <dbReference type="ARBA" id="ARBA00023002"/>
    </source>
</evidence>
<keyword evidence="7" id="KW-1185">Reference proteome</keyword>
<keyword evidence="4" id="KW-0472">Membrane</keyword>
<accession>A0A9Q3HWN0</accession>
<dbReference type="Gene3D" id="3.30.9.10">
    <property type="entry name" value="D-Amino Acid Oxidase, subunit A, domain 2"/>
    <property type="match status" value="1"/>
</dbReference>
<feature type="transmembrane region" description="Helical" evidence="4">
    <location>
        <begin position="12"/>
        <end position="29"/>
    </location>
</feature>
<proteinExistence type="predicted"/>
<evidence type="ECO:0000313" key="7">
    <source>
        <dbReference type="Proteomes" id="UP000765509"/>
    </source>
</evidence>
<dbReference type="AlphaFoldDB" id="A0A9Q3HWN0"/>
<evidence type="ECO:0000313" key="6">
    <source>
        <dbReference type="EMBL" id="MBW0517689.1"/>
    </source>
</evidence>
<feature type="domain" description="FAD-binding" evidence="5">
    <location>
        <begin position="11"/>
        <end position="334"/>
    </location>
</feature>
<dbReference type="InterPro" id="IPR051704">
    <property type="entry name" value="FAD_aromatic-hydroxylase"/>
</dbReference>
<keyword evidence="1" id="KW-0285">Flavoprotein</keyword>
<dbReference type="PANTHER" id="PTHR46865">
    <property type="entry name" value="OXIDOREDUCTASE-RELATED"/>
    <property type="match status" value="1"/>
</dbReference>
<dbReference type="InterPro" id="IPR002938">
    <property type="entry name" value="FAD-bd"/>
</dbReference>
<dbReference type="EMBL" id="AVOT02026116">
    <property type="protein sequence ID" value="MBW0517689.1"/>
    <property type="molecule type" value="Genomic_DNA"/>
</dbReference>
<dbReference type="Gene3D" id="3.50.50.60">
    <property type="entry name" value="FAD/NAD(P)-binding domain"/>
    <property type="match status" value="1"/>
</dbReference>
<evidence type="ECO:0000256" key="4">
    <source>
        <dbReference type="SAM" id="Phobius"/>
    </source>
</evidence>
<gene>
    <name evidence="6" type="ORF">O181_057404</name>
</gene>
<keyword evidence="4" id="KW-1133">Transmembrane helix</keyword>
<keyword evidence="3" id="KW-0560">Oxidoreductase</keyword>
<dbReference type="PANTHER" id="PTHR46865:SF2">
    <property type="entry name" value="MONOOXYGENASE"/>
    <property type="match status" value="1"/>
</dbReference>
<dbReference type="PRINTS" id="PR00420">
    <property type="entry name" value="RNGMNOXGNASE"/>
</dbReference>
<sequence length="430" mass="48261">MSQSLAEKKPRVLISGAGIAGTTLAFWLSKAGIPVTVLERYKEFRKEGQTVDVRQEALQILEWMGLQKAVMSLCTKEAGLKIVDSQNTAWASFPKSKDENGYTQKVEILRSSLAKLIFNSCQNNIEYKFGATIDSIEETEDAVRVTLDGDETVFEYDMIVLAEGLLSRNRAKVFKEDIRAPLVRFDVYAIIFSYEQGSTDNDWARVYHMPKRRVLAVRPDGFSKVRAIAAYCHPSEATRLIASAKTSPAQQKEHFIKLFKGSGWESDKIMEGLRKADDMHIYEVAQVKANTWSKGRVVLLGDSAYCPSAATNMGTTAAIVGSYMLASKIIKHKSDYQRAFSAYETTLRPWINDVQRISPGFPALFFPDSILGVYLLRTLMVLLVIITNSKTFAFVYNIVTESNIFGWLHDTPSSQPEPDKFELPPPSIFE</sequence>
<reference evidence="6" key="1">
    <citation type="submission" date="2021-03" db="EMBL/GenBank/DDBJ databases">
        <title>Draft genome sequence of rust myrtle Austropuccinia psidii MF-1, a brazilian biotype.</title>
        <authorList>
            <person name="Quecine M.C."/>
            <person name="Pachon D.M.R."/>
            <person name="Bonatelli M.L."/>
            <person name="Correr F.H."/>
            <person name="Franceschini L.M."/>
            <person name="Leite T.F."/>
            <person name="Margarido G.R.A."/>
            <person name="Almeida C.A."/>
            <person name="Ferrarezi J.A."/>
            <person name="Labate C.A."/>
        </authorList>
    </citation>
    <scope>NUCLEOTIDE SEQUENCE</scope>
    <source>
        <strain evidence="6">MF-1</strain>
    </source>
</reference>
<evidence type="ECO:0000256" key="1">
    <source>
        <dbReference type="ARBA" id="ARBA00022630"/>
    </source>
</evidence>
<evidence type="ECO:0000256" key="2">
    <source>
        <dbReference type="ARBA" id="ARBA00022827"/>
    </source>
</evidence>
<organism evidence="6 7">
    <name type="scientific">Austropuccinia psidii MF-1</name>
    <dbReference type="NCBI Taxonomy" id="1389203"/>
    <lineage>
        <taxon>Eukaryota</taxon>
        <taxon>Fungi</taxon>
        <taxon>Dikarya</taxon>
        <taxon>Basidiomycota</taxon>
        <taxon>Pucciniomycotina</taxon>
        <taxon>Pucciniomycetes</taxon>
        <taxon>Pucciniales</taxon>
        <taxon>Sphaerophragmiaceae</taxon>
        <taxon>Austropuccinia</taxon>
    </lineage>
</organism>
<keyword evidence="4" id="KW-0812">Transmembrane</keyword>
<dbReference type="SUPFAM" id="SSF51905">
    <property type="entry name" value="FAD/NAD(P)-binding domain"/>
    <property type="match status" value="1"/>
</dbReference>
<feature type="transmembrane region" description="Helical" evidence="4">
    <location>
        <begin position="364"/>
        <end position="386"/>
    </location>
</feature>
<dbReference type="OrthoDB" id="2498341at2759"/>
<protein>
    <recommendedName>
        <fullName evidence="5">FAD-binding domain-containing protein</fullName>
    </recommendedName>
</protein>
<evidence type="ECO:0000259" key="5">
    <source>
        <dbReference type="Pfam" id="PF01494"/>
    </source>
</evidence>